<dbReference type="Proteomes" id="UP000466554">
    <property type="component" value="Chromosome"/>
</dbReference>
<protein>
    <recommendedName>
        <fullName evidence="3">Calpastatin</fullName>
    </recommendedName>
</protein>
<dbReference type="Pfam" id="PF08837">
    <property type="entry name" value="DUF1810"/>
    <property type="match status" value="1"/>
</dbReference>
<gene>
    <name evidence="1" type="ORF">MPRF_40850</name>
</gene>
<evidence type="ECO:0000313" key="1">
    <source>
        <dbReference type="EMBL" id="BBY77186.1"/>
    </source>
</evidence>
<accession>A0A7I7UA26</accession>
<dbReference type="InterPro" id="IPR036287">
    <property type="entry name" value="Rv1873-like_sf"/>
</dbReference>
<evidence type="ECO:0008006" key="3">
    <source>
        <dbReference type="Google" id="ProtNLM"/>
    </source>
</evidence>
<reference evidence="1 2" key="1">
    <citation type="journal article" date="2019" name="Emerg. Microbes Infect.">
        <title>Comprehensive subspecies identification of 175 nontuberculous mycobacteria species based on 7547 genomic profiles.</title>
        <authorList>
            <person name="Matsumoto Y."/>
            <person name="Kinjo T."/>
            <person name="Motooka D."/>
            <person name="Nabeya D."/>
            <person name="Jung N."/>
            <person name="Uechi K."/>
            <person name="Horii T."/>
            <person name="Iida T."/>
            <person name="Fujita J."/>
            <person name="Nakamura S."/>
        </authorList>
    </citation>
    <scope>NUCLEOTIDE SEQUENCE [LARGE SCALE GENOMIC DNA]</scope>
    <source>
        <strain evidence="1 2">JCM 6367</strain>
    </source>
</reference>
<dbReference type="Gene3D" id="1.25.40.380">
    <property type="entry name" value="Protein of unknown function DUF1810"/>
    <property type="match status" value="1"/>
</dbReference>
<organism evidence="1 2">
    <name type="scientific">Mycolicibacterium parafortuitum</name>
    <name type="common">Mycobacterium parafortuitum</name>
    <dbReference type="NCBI Taxonomy" id="39692"/>
    <lineage>
        <taxon>Bacteria</taxon>
        <taxon>Bacillati</taxon>
        <taxon>Actinomycetota</taxon>
        <taxon>Actinomycetes</taxon>
        <taxon>Mycobacteriales</taxon>
        <taxon>Mycobacteriaceae</taxon>
        <taxon>Mycolicibacterium</taxon>
    </lineage>
</organism>
<dbReference type="InterPro" id="IPR014937">
    <property type="entry name" value="DUF1810"/>
</dbReference>
<name>A0A7I7UA26_MYCPF</name>
<proteinExistence type="predicted"/>
<dbReference type="SUPFAM" id="SSF140736">
    <property type="entry name" value="Rv1873-like"/>
    <property type="match status" value="1"/>
</dbReference>
<dbReference type="AlphaFoldDB" id="A0A7I7UA26"/>
<evidence type="ECO:0000313" key="2">
    <source>
        <dbReference type="Proteomes" id="UP000466554"/>
    </source>
</evidence>
<sequence length="194" mass="21173">MDWMLILDSTPWRPRLFLSFSGARTVLGKNVIQITHSLPGLGVNGAVSADDPYDLARFVQAQQGSYAGALDELRAGAKRGHWIWFVFPQLRGLGRSATAEKYGIRSLEEARAYLAHPVLGPRLRECASVLATHAGRSATDILGYPDDLKVRSSMTLFSRAADGDDRAPLRAVLDAFYDGRDDPVTLELLTADSG</sequence>
<dbReference type="EMBL" id="AP022598">
    <property type="protein sequence ID" value="BBY77186.1"/>
    <property type="molecule type" value="Genomic_DNA"/>
</dbReference>